<name>A0A5C7FKW3_9BURK</name>
<evidence type="ECO:0000313" key="2">
    <source>
        <dbReference type="EMBL" id="TXF95778.1"/>
    </source>
</evidence>
<feature type="domain" description="IrrE N-terminal-like" evidence="1">
    <location>
        <begin position="300"/>
        <end position="398"/>
    </location>
</feature>
<protein>
    <submittedName>
        <fullName evidence="2">ImmA/IrrE family metallo-endopeptidase</fullName>
    </submittedName>
</protein>
<dbReference type="AlphaFoldDB" id="A0A5C7FKW3"/>
<comment type="caution">
    <text evidence="2">The sequence shown here is derived from an EMBL/GenBank/DDBJ whole genome shotgun (WGS) entry which is preliminary data.</text>
</comment>
<dbReference type="Proteomes" id="UP000321413">
    <property type="component" value="Unassembled WGS sequence"/>
</dbReference>
<evidence type="ECO:0000259" key="1">
    <source>
        <dbReference type="Pfam" id="PF06114"/>
    </source>
</evidence>
<gene>
    <name evidence="2" type="ORF">FVD38_26265</name>
</gene>
<dbReference type="InterPro" id="IPR052345">
    <property type="entry name" value="Rad_response_metalloprotease"/>
</dbReference>
<evidence type="ECO:0000313" key="3">
    <source>
        <dbReference type="Proteomes" id="UP000321413"/>
    </source>
</evidence>
<keyword evidence="3" id="KW-1185">Reference proteome</keyword>
<dbReference type="Pfam" id="PF06114">
    <property type="entry name" value="Peptidase_M78"/>
    <property type="match status" value="1"/>
</dbReference>
<dbReference type="EMBL" id="VPFD01000062">
    <property type="protein sequence ID" value="TXF95778.1"/>
    <property type="molecule type" value="Genomic_DNA"/>
</dbReference>
<proteinExistence type="predicted"/>
<accession>A0A5C7FKW3</accession>
<dbReference type="PANTHER" id="PTHR43236">
    <property type="entry name" value="ANTITOXIN HIGA1"/>
    <property type="match status" value="1"/>
</dbReference>
<sequence>MIKRDSTRSHTSWYLYPIFDWLITNWTWLFHEEVYSWEDKSGAPAAIASFAALGRTIGSSDEDERDQYRIIRQWWCRHALRAADASALYPDICFRRLGDEIEVSWSGRQPTFAPDGLSLVLSPGFATLAVEAVVQPLWAFLVHGIRSAPVTNVDDQHVVEDLKKRFRKLKQTPLKELESRYLHGRLQALLSAAADAVAWEERSAMVSGIPAVASLDAAVLMFGGLAPSISERDAVLLLKFLKKHQSGTESVALQRLVDDRPLNFAIAPYEEGYELAEYAREDLNISNANSSVNVKSQLRKLGVDVEEIELDTDSIRGVAIAGANFSPAILVNTSSSFNKTAQGRKFTMAHEFCHILFDRTRARKLSHVSGAWTTARVEKRANAFAAMFLASRTAVKRSFSDTSVEAVKKQAEMLDLGYTALVEHLFNLGLIGEAERDRLRAPAVG</sequence>
<dbReference type="Gene3D" id="1.10.10.2910">
    <property type="match status" value="1"/>
</dbReference>
<organism evidence="2 3">
    <name type="scientific">Massilia arenae</name>
    <dbReference type="NCBI Taxonomy" id="2603288"/>
    <lineage>
        <taxon>Bacteria</taxon>
        <taxon>Pseudomonadati</taxon>
        <taxon>Pseudomonadota</taxon>
        <taxon>Betaproteobacteria</taxon>
        <taxon>Burkholderiales</taxon>
        <taxon>Oxalobacteraceae</taxon>
        <taxon>Telluria group</taxon>
        <taxon>Massilia</taxon>
    </lineage>
</organism>
<reference evidence="2 3" key="1">
    <citation type="submission" date="2019-08" db="EMBL/GenBank/DDBJ databases">
        <title>Massilia golmudensis sp. nov., isolated from sand in the Qinghai-Tibetan Plateau.</title>
        <authorList>
            <person name="Zhang B."/>
        </authorList>
    </citation>
    <scope>NUCLEOTIDE SEQUENCE [LARGE SCALE GENOMIC DNA]</scope>
    <source>
        <strain evidence="2 3">GEM5</strain>
    </source>
</reference>
<dbReference type="InterPro" id="IPR010359">
    <property type="entry name" value="IrrE_HExxH"/>
</dbReference>
<dbReference type="PANTHER" id="PTHR43236:SF2">
    <property type="entry name" value="BLL0069 PROTEIN"/>
    <property type="match status" value="1"/>
</dbReference>